<comment type="caution">
    <text evidence="2">The sequence shown here is derived from an EMBL/GenBank/DDBJ whole genome shotgun (WGS) entry which is preliminary data.</text>
</comment>
<proteinExistence type="predicted"/>
<dbReference type="EMBL" id="JAAMPC010000017">
    <property type="protein sequence ID" value="KAG2245510.1"/>
    <property type="molecule type" value="Genomic_DNA"/>
</dbReference>
<keyword evidence="3" id="KW-1185">Reference proteome</keyword>
<feature type="compositionally biased region" description="Polar residues" evidence="1">
    <location>
        <begin position="33"/>
        <end position="49"/>
    </location>
</feature>
<organism evidence="2 3">
    <name type="scientific">Brassica carinata</name>
    <name type="common">Ethiopian mustard</name>
    <name type="synonym">Abyssinian cabbage</name>
    <dbReference type="NCBI Taxonomy" id="52824"/>
    <lineage>
        <taxon>Eukaryota</taxon>
        <taxon>Viridiplantae</taxon>
        <taxon>Streptophyta</taxon>
        <taxon>Embryophyta</taxon>
        <taxon>Tracheophyta</taxon>
        <taxon>Spermatophyta</taxon>
        <taxon>Magnoliopsida</taxon>
        <taxon>eudicotyledons</taxon>
        <taxon>Gunneridae</taxon>
        <taxon>Pentapetalae</taxon>
        <taxon>rosids</taxon>
        <taxon>malvids</taxon>
        <taxon>Brassicales</taxon>
        <taxon>Brassicaceae</taxon>
        <taxon>Brassiceae</taxon>
        <taxon>Brassica</taxon>
    </lineage>
</organism>
<accession>A0A8X7P6K2</accession>
<evidence type="ECO:0000256" key="1">
    <source>
        <dbReference type="SAM" id="MobiDB-lite"/>
    </source>
</evidence>
<protein>
    <submittedName>
        <fullName evidence="2">Uncharacterized protein</fullName>
    </submittedName>
</protein>
<evidence type="ECO:0000313" key="2">
    <source>
        <dbReference type="EMBL" id="KAG2245510.1"/>
    </source>
</evidence>
<dbReference type="OrthoDB" id="10519197at2759"/>
<feature type="region of interest" description="Disordered" evidence="1">
    <location>
        <begin position="20"/>
        <end position="59"/>
    </location>
</feature>
<name>A0A8X7P6K2_BRACI</name>
<reference evidence="2 3" key="1">
    <citation type="submission" date="2020-02" db="EMBL/GenBank/DDBJ databases">
        <authorList>
            <person name="Ma Q."/>
            <person name="Huang Y."/>
            <person name="Song X."/>
            <person name="Pei D."/>
        </authorList>
    </citation>
    <scope>NUCLEOTIDE SEQUENCE [LARGE SCALE GENOMIC DNA]</scope>
    <source>
        <strain evidence="2">Sxm20200214</strain>
        <tissue evidence="2">Leaf</tissue>
    </source>
</reference>
<dbReference type="Proteomes" id="UP000886595">
    <property type="component" value="Unassembled WGS sequence"/>
</dbReference>
<gene>
    <name evidence="2" type="ORF">Bca52824_085138</name>
</gene>
<sequence>MINEFDVSSYPKGGSNMFYPDFSNGSEDPEGSTLLTGSSSVDSKSNVKTPANKHGPFTRSPVGSIRANTCVIVGDENGATIEATLPWYVNLSFGINLEEDLCGAMVEVGDIEDIQEMQGNQIFANNQIRIRLTQIRCAAYGSVAEKLYQHRIASNANDSILLILIQLQES</sequence>
<evidence type="ECO:0000313" key="3">
    <source>
        <dbReference type="Proteomes" id="UP000886595"/>
    </source>
</evidence>
<dbReference type="AlphaFoldDB" id="A0A8X7P6K2"/>